<keyword evidence="7 15" id="KW-1133">Transmembrane helix</keyword>
<dbReference type="Proteomes" id="UP000014760">
    <property type="component" value="Unassembled WGS sequence"/>
</dbReference>
<dbReference type="OrthoDB" id="10051137at2759"/>
<evidence type="ECO:0000256" key="2">
    <source>
        <dbReference type="ARBA" id="ARBA00005189"/>
    </source>
</evidence>
<comment type="pathway">
    <text evidence="13">Phospholipid metabolism.</text>
</comment>
<evidence type="ECO:0000313" key="18">
    <source>
        <dbReference type="Proteomes" id="UP000014760"/>
    </source>
</evidence>
<feature type="transmembrane region" description="Helical" evidence="15">
    <location>
        <begin position="65"/>
        <end position="88"/>
    </location>
</feature>
<organism evidence="17 18">
    <name type="scientific">Capitella teleta</name>
    <name type="common">Polychaete worm</name>
    <dbReference type="NCBI Taxonomy" id="283909"/>
    <lineage>
        <taxon>Eukaryota</taxon>
        <taxon>Metazoa</taxon>
        <taxon>Spiralia</taxon>
        <taxon>Lophotrochozoa</taxon>
        <taxon>Annelida</taxon>
        <taxon>Polychaeta</taxon>
        <taxon>Sedentaria</taxon>
        <taxon>Scolecida</taxon>
        <taxon>Capitellidae</taxon>
        <taxon>Capitella</taxon>
    </lineage>
</organism>
<evidence type="ECO:0000256" key="1">
    <source>
        <dbReference type="ARBA" id="ARBA00004370"/>
    </source>
</evidence>
<dbReference type="InterPro" id="IPR002123">
    <property type="entry name" value="Plipid/glycerol_acylTrfase"/>
</dbReference>
<dbReference type="CDD" id="cd07991">
    <property type="entry name" value="LPLAT_LPCAT1-like"/>
    <property type="match status" value="1"/>
</dbReference>
<evidence type="ECO:0000256" key="10">
    <source>
        <dbReference type="ARBA" id="ARBA00023209"/>
    </source>
</evidence>
<evidence type="ECO:0000256" key="9">
    <source>
        <dbReference type="ARBA" id="ARBA00023136"/>
    </source>
</evidence>
<dbReference type="GO" id="GO:0016020">
    <property type="term" value="C:membrane"/>
    <property type="evidence" value="ECO:0007669"/>
    <property type="project" value="UniProtKB-SubCell"/>
</dbReference>
<reference evidence="17" key="3">
    <citation type="submission" date="2015-06" db="UniProtKB">
        <authorList>
            <consortium name="EnsemblMetazoa"/>
        </authorList>
    </citation>
    <scope>IDENTIFICATION</scope>
</reference>
<evidence type="ECO:0000256" key="7">
    <source>
        <dbReference type="ARBA" id="ARBA00022989"/>
    </source>
</evidence>
<feature type="domain" description="Phospholipid/glycerol acyltransferase" evidence="16">
    <location>
        <begin position="128"/>
        <end position="239"/>
    </location>
</feature>
<sequence>MLYYKSGLEAIIEDEVTKRFDAEELSSWNMLTRTNMDHQFISVRLTILWFLGWILRYLILFPFRAILALFAIGLMIAGTAVIGSLPITPKMKKKANFRLSVTCYRIMSRAFSAVIRFHNKENRAKGGGICVANHTSPIDIIILGCDNCYAMVGQAQGGFMGTMQRAMSRAEHHIWFQRSESKDRLAVARRLKEHVEDEKKLPILIFPEGTCINNTSIMMFKKGSFEVGGVVYPAAIKYDSRFADPFWNSSKQSLSKHLLMILSSWALVCDVWYLPPVTQQPNETGLQFANRVKAVIAQQGGLVDLEWDGGLKRDKPKASMMQKQQEVYSKRVKGE</sequence>
<evidence type="ECO:0000256" key="15">
    <source>
        <dbReference type="SAM" id="Phobius"/>
    </source>
</evidence>
<dbReference type="GO" id="GO:0008654">
    <property type="term" value="P:phospholipid biosynthetic process"/>
    <property type="evidence" value="ECO:0007669"/>
    <property type="project" value="UniProtKB-KW"/>
</dbReference>
<keyword evidence="18" id="KW-1185">Reference proteome</keyword>
<evidence type="ECO:0000313" key="17">
    <source>
        <dbReference type="EnsemblMetazoa" id="CapteP172192"/>
    </source>
</evidence>
<dbReference type="GO" id="GO:0004366">
    <property type="term" value="F:glycerol-3-phosphate O-acyltransferase activity"/>
    <property type="evidence" value="ECO:0007669"/>
    <property type="project" value="TreeGrafter"/>
</dbReference>
<accession>X1ZCN0</accession>
<evidence type="ECO:0000256" key="12">
    <source>
        <dbReference type="ARBA" id="ARBA00023315"/>
    </source>
</evidence>
<keyword evidence="11" id="KW-1208">Phospholipid metabolism</keyword>
<dbReference type="Pfam" id="PF01553">
    <property type="entry name" value="Acyltransferase"/>
    <property type="match status" value="1"/>
</dbReference>
<name>X1ZCN0_CAPTE</name>
<comment type="pathway">
    <text evidence="2">Lipid metabolism.</text>
</comment>
<dbReference type="SMART" id="SM00563">
    <property type="entry name" value="PlsC"/>
    <property type="match status" value="1"/>
</dbReference>
<evidence type="ECO:0000256" key="8">
    <source>
        <dbReference type="ARBA" id="ARBA00023098"/>
    </source>
</evidence>
<dbReference type="PANTHER" id="PTHR23063">
    <property type="entry name" value="PHOSPHOLIPID ACYLTRANSFERASE"/>
    <property type="match status" value="1"/>
</dbReference>
<keyword evidence="4" id="KW-0444">Lipid biosynthesis</keyword>
<protein>
    <recommendedName>
        <fullName evidence="16">Phospholipid/glycerol acyltransferase domain-containing protein</fullName>
    </recommendedName>
</protein>
<evidence type="ECO:0000256" key="6">
    <source>
        <dbReference type="ARBA" id="ARBA00022692"/>
    </source>
</evidence>
<keyword evidence="12" id="KW-0012">Acyltransferase</keyword>
<proteinExistence type="inferred from homology"/>
<reference evidence="18" key="2">
    <citation type="journal article" date="2013" name="Nature">
        <title>Insights into bilaterian evolution from three spiralian genomes.</title>
        <authorList>
            <person name="Simakov O."/>
            <person name="Marletaz F."/>
            <person name="Cho S.J."/>
            <person name="Edsinger-Gonzales E."/>
            <person name="Havlak P."/>
            <person name="Hellsten U."/>
            <person name="Kuo D.H."/>
            <person name="Larsson T."/>
            <person name="Lv J."/>
            <person name="Arendt D."/>
            <person name="Savage R."/>
            <person name="Osoegawa K."/>
            <person name="de Jong P."/>
            <person name="Grimwood J."/>
            <person name="Chapman J.A."/>
            <person name="Shapiro H."/>
            <person name="Aerts A."/>
            <person name="Otillar R.P."/>
            <person name="Terry A.Y."/>
            <person name="Boore J.L."/>
            <person name="Grigoriev I.V."/>
            <person name="Lindberg D.R."/>
            <person name="Seaver E.C."/>
            <person name="Weisblat D.A."/>
            <person name="Putnam N.H."/>
            <person name="Rokhsar D.S."/>
        </authorList>
    </citation>
    <scope>NUCLEOTIDE SEQUENCE</scope>
    <source>
        <strain evidence="18">I ESC-2004</strain>
    </source>
</reference>
<comment type="similarity">
    <text evidence="3">Belongs to the 1-acyl-sn-glycerol-3-phosphate acyltransferase family.</text>
</comment>
<dbReference type="AlphaFoldDB" id="X1ZCN0"/>
<comment type="subcellular location">
    <subcellularLocation>
        <location evidence="1">Membrane</location>
    </subcellularLocation>
</comment>
<dbReference type="OMA" id="MAGNGCR"/>
<keyword evidence="9 15" id="KW-0472">Membrane</keyword>
<evidence type="ECO:0000256" key="4">
    <source>
        <dbReference type="ARBA" id="ARBA00022516"/>
    </source>
</evidence>
<keyword evidence="8" id="KW-0443">Lipid metabolism</keyword>
<evidence type="ECO:0000256" key="11">
    <source>
        <dbReference type="ARBA" id="ARBA00023264"/>
    </source>
</evidence>
<dbReference type="EMBL" id="AMQN01000453">
    <property type="status" value="NOT_ANNOTATED_CDS"/>
    <property type="molecule type" value="Genomic_DNA"/>
</dbReference>
<evidence type="ECO:0000256" key="3">
    <source>
        <dbReference type="ARBA" id="ARBA00008655"/>
    </source>
</evidence>
<evidence type="ECO:0000256" key="13">
    <source>
        <dbReference type="ARBA" id="ARBA00025707"/>
    </source>
</evidence>
<reference evidence="18" key="1">
    <citation type="submission" date="2012-12" db="EMBL/GenBank/DDBJ databases">
        <authorList>
            <person name="Hellsten U."/>
            <person name="Grimwood J."/>
            <person name="Chapman J.A."/>
            <person name="Shapiro H."/>
            <person name="Aerts A."/>
            <person name="Otillar R.P."/>
            <person name="Terry A.Y."/>
            <person name="Boore J.L."/>
            <person name="Simakov O."/>
            <person name="Marletaz F."/>
            <person name="Cho S.-J."/>
            <person name="Edsinger-Gonzales E."/>
            <person name="Havlak P."/>
            <person name="Kuo D.-H."/>
            <person name="Larsson T."/>
            <person name="Lv J."/>
            <person name="Arendt D."/>
            <person name="Savage R."/>
            <person name="Osoegawa K."/>
            <person name="de Jong P."/>
            <person name="Lindberg D.R."/>
            <person name="Seaver E.C."/>
            <person name="Weisblat D.A."/>
            <person name="Putnam N.H."/>
            <person name="Grigoriev I.V."/>
            <person name="Rokhsar D.S."/>
        </authorList>
    </citation>
    <scope>NUCLEOTIDE SEQUENCE</scope>
    <source>
        <strain evidence="18">I ESC-2004</strain>
    </source>
</reference>
<dbReference type="GO" id="GO:0019432">
    <property type="term" value="P:triglyceride biosynthetic process"/>
    <property type="evidence" value="ECO:0007669"/>
    <property type="project" value="TreeGrafter"/>
</dbReference>
<evidence type="ECO:0000256" key="14">
    <source>
        <dbReference type="SAM" id="MobiDB-lite"/>
    </source>
</evidence>
<dbReference type="EnsemblMetazoa" id="CapteT172192">
    <property type="protein sequence ID" value="CapteP172192"/>
    <property type="gene ID" value="CapteG172192"/>
</dbReference>
<dbReference type="InterPro" id="IPR045252">
    <property type="entry name" value="LPCAT1-like"/>
</dbReference>
<evidence type="ECO:0000259" key="16">
    <source>
        <dbReference type="SMART" id="SM00563"/>
    </source>
</evidence>
<keyword evidence="10" id="KW-0594">Phospholipid biosynthesis</keyword>
<dbReference type="GO" id="GO:0005783">
    <property type="term" value="C:endoplasmic reticulum"/>
    <property type="evidence" value="ECO:0007669"/>
    <property type="project" value="TreeGrafter"/>
</dbReference>
<evidence type="ECO:0000256" key="5">
    <source>
        <dbReference type="ARBA" id="ARBA00022679"/>
    </source>
</evidence>
<dbReference type="SUPFAM" id="SSF69593">
    <property type="entry name" value="Glycerol-3-phosphate (1)-acyltransferase"/>
    <property type="match status" value="1"/>
</dbReference>
<keyword evidence="6 15" id="KW-0812">Transmembrane</keyword>
<feature type="region of interest" description="Disordered" evidence="14">
    <location>
        <begin position="314"/>
        <end position="335"/>
    </location>
</feature>
<keyword evidence="5" id="KW-0808">Transferase</keyword>
<feature type="transmembrane region" description="Helical" evidence="15">
    <location>
        <begin position="40"/>
        <end position="59"/>
    </location>
</feature>
<dbReference type="HOGENOM" id="CLU_031080_1_1_1"/>
<dbReference type="PANTHER" id="PTHR23063:SF2">
    <property type="entry name" value="GLYCEROL-3-PHOSPHATE ACYLTRANSFERASE 4, ISOFORM D-RELATED"/>
    <property type="match status" value="1"/>
</dbReference>